<keyword evidence="2" id="KW-1185">Reference proteome</keyword>
<comment type="caution">
    <text evidence="1">The sequence shown here is derived from an EMBL/GenBank/DDBJ whole genome shotgun (WGS) entry which is preliminary data.</text>
</comment>
<evidence type="ECO:0000313" key="1">
    <source>
        <dbReference type="EMBL" id="PWA08638.1"/>
    </source>
</evidence>
<gene>
    <name evidence="1" type="ORF">DCC39_14465</name>
</gene>
<dbReference type="EMBL" id="QCZG01000035">
    <property type="protein sequence ID" value="PWA08638.1"/>
    <property type="molecule type" value="Genomic_DNA"/>
</dbReference>
<protein>
    <submittedName>
        <fullName evidence="1">Uncharacterized protein</fullName>
    </submittedName>
</protein>
<dbReference type="Proteomes" id="UP000245998">
    <property type="component" value="Unassembled WGS sequence"/>
</dbReference>
<reference evidence="1 2" key="1">
    <citation type="submission" date="2018-04" db="EMBL/GenBank/DDBJ databases">
        <title>Camelliibacillus theae gen. nov., sp. nov., isolated from Pu'er tea.</title>
        <authorList>
            <person name="Niu L."/>
        </authorList>
    </citation>
    <scope>NUCLEOTIDE SEQUENCE [LARGE SCALE GENOMIC DNA]</scope>
    <source>
        <strain evidence="1 2">T8</strain>
    </source>
</reference>
<proteinExistence type="predicted"/>
<dbReference type="AlphaFoldDB" id="A0A2U1JUY6"/>
<organism evidence="1 2">
    <name type="scientific">Pueribacillus theae</name>
    <dbReference type="NCBI Taxonomy" id="2171751"/>
    <lineage>
        <taxon>Bacteria</taxon>
        <taxon>Bacillati</taxon>
        <taxon>Bacillota</taxon>
        <taxon>Bacilli</taxon>
        <taxon>Bacillales</taxon>
        <taxon>Bacillaceae</taxon>
        <taxon>Pueribacillus</taxon>
    </lineage>
</organism>
<name>A0A2U1JUY6_9BACI</name>
<evidence type="ECO:0000313" key="2">
    <source>
        <dbReference type="Proteomes" id="UP000245998"/>
    </source>
</evidence>
<sequence>MMQRYDPRIVCRNVRIEGWTKIEVFNRVKEKLETGKWEVVHPMRSYLNAYENLVYYITLERIE</sequence>
<accession>A0A2U1JUY6</accession>